<gene>
    <name evidence="5" type="ORF">WMQ36_29005</name>
</gene>
<keyword evidence="2" id="KW-0663">Pyridoxal phosphate</keyword>
<evidence type="ECO:0000256" key="2">
    <source>
        <dbReference type="ARBA" id="ARBA00022898"/>
    </source>
</evidence>
<dbReference type="InterPro" id="IPR015422">
    <property type="entry name" value="PyrdxlP-dep_Trfase_small"/>
</dbReference>
<dbReference type="Pfam" id="PF00155">
    <property type="entry name" value="Aminotran_1_2"/>
    <property type="match status" value="1"/>
</dbReference>
<comment type="cofactor">
    <cofactor evidence="1">
        <name>pyridoxal 5'-phosphate</name>
        <dbReference type="ChEBI" id="CHEBI:597326"/>
    </cofactor>
</comment>
<dbReference type="RefSeq" id="WP_349119365.1">
    <property type="nucleotide sequence ID" value="NZ_JBBMFM010000252.1"/>
</dbReference>
<feature type="region of interest" description="Disordered" evidence="3">
    <location>
        <begin position="310"/>
        <end position="349"/>
    </location>
</feature>
<evidence type="ECO:0000259" key="4">
    <source>
        <dbReference type="Pfam" id="PF00155"/>
    </source>
</evidence>
<evidence type="ECO:0000256" key="1">
    <source>
        <dbReference type="ARBA" id="ARBA00001933"/>
    </source>
</evidence>
<dbReference type="EMBL" id="JBBMFM010000252">
    <property type="protein sequence ID" value="MEQ2429009.1"/>
    <property type="molecule type" value="Genomic_DNA"/>
</dbReference>
<dbReference type="InterPro" id="IPR004839">
    <property type="entry name" value="Aminotransferase_I/II_large"/>
</dbReference>
<comment type="caution">
    <text evidence="5">The sequence shown here is derived from an EMBL/GenBank/DDBJ whole genome shotgun (WGS) entry which is preliminary data.</text>
</comment>
<evidence type="ECO:0000313" key="6">
    <source>
        <dbReference type="Proteomes" id="UP001454086"/>
    </source>
</evidence>
<keyword evidence="5" id="KW-0808">Transferase</keyword>
<dbReference type="Gene3D" id="3.40.640.10">
    <property type="entry name" value="Type I PLP-dependent aspartate aminotransferase-like (Major domain)"/>
    <property type="match status" value="1"/>
</dbReference>
<accession>A0ABV1DFA0</accession>
<evidence type="ECO:0000256" key="3">
    <source>
        <dbReference type="SAM" id="MobiDB-lite"/>
    </source>
</evidence>
<feature type="domain" description="Aminotransferase class I/classII large" evidence="4">
    <location>
        <begin position="17"/>
        <end position="396"/>
    </location>
</feature>
<keyword evidence="5" id="KW-0032">Aminotransferase</keyword>
<feature type="compositionally biased region" description="Basic and acidic residues" evidence="3">
    <location>
        <begin position="310"/>
        <end position="331"/>
    </location>
</feature>
<dbReference type="Gene3D" id="3.90.1150.10">
    <property type="entry name" value="Aspartate Aminotransferase, domain 1"/>
    <property type="match status" value="2"/>
</dbReference>
<dbReference type="EC" id="2.6.1.9" evidence="5"/>
<dbReference type="InterPro" id="IPR015424">
    <property type="entry name" value="PyrdxlP-dep_Trfase"/>
</dbReference>
<evidence type="ECO:0000313" key="5">
    <source>
        <dbReference type="EMBL" id="MEQ2429009.1"/>
    </source>
</evidence>
<proteinExistence type="predicted"/>
<dbReference type="Proteomes" id="UP001454086">
    <property type="component" value="Unassembled WGS sequence"/>
</dbReference>
<sequence>MQYQHGGDIYTREIDMDYSANLNPLGLPDGVRKVLESCIHTDVCSVYPDSRCGKLREALGRFHEVPEEWIICGNGAADLVFGLVHACMPRRGLVTAPAFSEYEQAMVTCGCRVDHLFLEEKEGFSLDTEVLLQRITGAAGEGRPYDMVFLCNPNNPTGIPVPAGEIRRAAQVCRGSGTRLIMDECFCDFLDGPEACSVIPFLEEYPNLFVLKAFTKLYSMAGLRLGYGLCSDGHLLERLCEVRQPWSVSGLAQKAGEAALKEQDFVRRTREVVGTEREWMRVELEKLGFTVYDSQANYLFFKVFQGKGDAGPDRGDAGPDRGDTGPDRGDTGQDNGDAGQGSPAGRDMEMPAKGWLYHRLLKHKVLIRSCSNYPGLNSSFYRVCVKTREENQRLMEYMTKAVKEETGQGGMA</sequence>
<reference evidence="5 6" key="1">
    <citation type="submission" date="2024-03" db="EMBL/GenBank/DDBJ databases">
        <title>Human intestinal bacterial collection.</title>
        <authorList>
            <person name="Pauvert C."/>
            <person name="Hitch T.C.A."/>
            <person name="Clavel T."/>
        </authorList>
    </citation>
    <scope>NUCLEOTIDE SEQUENCE [LARGE SCALE GENOMIC DNA]</scope>
    <source>
        <strain evidence="5 6">CLA-SR-H021</strain>
    </source>
</reference>
<name>A0ABV1DFA0_9FIRM</name>
<dbReference type="PANTHER" id="PTHR42885:SF1">
    <property type="entry name" value="THREONINE-PHOSPHATE DECARBOXYLASE"/>
    <property type="match status" value="1"/>
</dbReference>
<dbReference type="PANTHER" id="PTHR42885">
    <property type="entry name" value="HISTIDINOL-PHOSPHATE AMINOTRANSFERASE-RELATED"/>
    <property type="match status" value="1"/>
</dbReference>
<dbReference type="SUPFAM" id="SSF53383">
    <property type="entry name" value="PLP-dependent transferases"/>
    <property type="match status" value="1"/>
</dbReference>
<protein>
    <submittedName>
        <fullName evidence="5">Histidinol-phosphate transaminase</fullName>
        <ecNumber evidence="5">2.6.1.9</ecNumber>
    </submittedName>
</protein>
<dbReference type="GO" id="GO:0004400">
    <property type="term" value="F:histidinol-phosphate transaminase activity"/>
    <property type="evidence" value="ECO:0007669"/>
    <property type="project" value="UniProtKB-EC"/>
</dbReference>
<keyword evidence="6" id="KW-1185">Reference proteome</keyword>
<dbReference type="InterPro" id="IPR015421">
    <property type="entry name" value="PyrdxlP-dep_Trfase_major"/>
</dbReference>
<dbReference type="CDD" id="cd00609">
    <property type="entry name" value="AAT_like"/>
    <property type="match status" value="1"/>
</dbReference>
<organism evidence="5 6">
    <name type="scientific">Enterocloster hominis</name>
    <name type="common">ex Hitch et al. 2024</name>
    <dbReference type="NCBI Taxonomy" id="1917870"/>
    <lineage>
        <taxon>Bacteria</taxon>
        <taxon>Bacillati</taxon>
        <taxon>Bacillota</taxon>
        <taxon>Clostridia</taxon>
        <taxon>Lachnospirales</taxon>
        <taxon>Lachnospiraceae</taxon>
        <taxon>Enterocloster</taxon>
    </lineage>
</organism>